<keyword evidence="4" id="KW-1185">Reference proteome</keyword>
<feature type="transmembrane region" description="Helical" evidence="2">
    <location>
        <begin position="305"/>
        <end position="324"/>
    </location>
</feature>
<keyword evidence="1" id="KW-0175">Coiled coil</keyword>
<dbReference type="STRING" id="1122155.SAMN02745158_03845"/>
<keyword evidence="2" id="KW-1133">Transmembrane helix</keyword>
<protein>
    <submittedName>
        <fullName evidence="3">Uncharacterized protein</fullName>
    </submittedName>
</protein>
<gene>
    <name evidence="3" type="ORF">SAMN02745158_03845</name>
</gene>
<feature type="coiled-coil region" evidence="1">
    <location>
        <begin position="22"/>
        <end position="49"/>
    </location>
</feature>
<organism evidence="3 4">
    <name type="scientific">Lactonifactor longoviformis DSM 17459</name>
    <dbReference type="NCBI Taxonomy" id="1122155"/>
    <lineage>
        <taxon>Bacteria</taxon>
        <taxon>Bacillati</taxon>
        <taxon>Bacillota</taxon>
        <taxon>Clostridia</taxon>
        <taxon>Eubacteriales</taxon>
        <taxon>Clostridiaceae</taxon>
        <taxon>Lactonifactor</taxon>
    </lineage>
</organism>
<accession>A0A1M5BVZ1</accession>
<feature type="transmembrane region" description="Helical" evidence="2">
    <location>
        <begin position="199"/>
        <end position="221"/>
    </location>
</feature>
<keyword evidence="2" id="KW-0472">Membrane</keyword>
<dbReference type="Proteomes" id="UP000184245">
    <property type="component" value="Unassembled WGS sequence"/>
</dbReference>
<reference evidence="3 4" key="1">
    <citation type="submission" date="2016-11" db="EMBL/GenBank/DDBJ databases">
        <authorList>
            <person name="Jaros S."/>
            <person name="Januszkiewicz K."/>
            <person name="Wedrychowicz H."/>
        </authorList>
    </citation>
    <scope>NUCLEOTIDE SEQUENCE [LARGE SCALE GENOMIC DNA]</scope>
    <source>
        <strain evidence="3 4">DSM 17459</strain>
    </source>
</reference>
<name>A0A1M5BVZ1_9CLOT</name>
<feature type="transmembrane region" description="Helical" evidence="2">
    <location>
        <begin position="104"/>
        <end position="125"/>
    </location>
</feature>
<dbReference type="EMBL" id="FQVI01000030">
    <property type="protein sequence ID" value="SHF46392.1"/>
    <property type="molecule type" value="Genomic_DNA"/>
</dbReference>
<proteinExistence type="predicted"/>
<feature type="transmembrane region" description="Helical" evidence="2">
    <location>
        <begin position="141"/>
        <end position="159"/>
    </location>
</feature>
<dbReference type="InterPro" id="IPR047928">
    <property type="entry name" value="Perm_prefix_1"/>
</dbReference>
<evidence type="ECO:0000256" key="2">
    <source>
        <dbReference type="SAM" id="Phobius"/>
    </source>
</evidence>
<sequence length="328" mass="36232">METIKNYLDTMFQSLPDSPEVRRVKEDLLASMEDKYQELKEEGASENEAVGRVISEFGNIDELFSELGLSPEGTEEEPAEESILLSLEETRMYIHDAHREGRHVAFGVTLILFGASVLIFLAQLFEIRILGMGVPKPVREYMPVLSFFIFLVPAVGLFVNSGMKMDAYKFIDQGEFSLGKTTRQILGREALEIKDANRIYIVFGVLLCVISPVILFVAGMFGDTAAGYSICVMLIVIAAGVNLLILAGTREDAYKKLLQMDNYAQTHKRENRIIGAVASVVWPLTAAAFLIAGFCFGMWKTAWILFPVVGILFGAFSAACQAAAGKKE</sequence>
<dbReference type="NCBIfam" id="NF038403">
    <property type="entry name" value="perm_prefix_1"/>
    <property type="match status" value="1"/>
</dbReference>
<dbReference type="RefSeq" id="WP_072854395.1">
    <property type="nucleotide sequence ID" value="NZ_FQVI01000030.1"/>
</dbReference>
<evidence type="ECO:0000313" key="3">
    <source>
        <dbReference type="EMBL" id="SHF46392.1"/>
    </source>
</evidence>
<evidence type="ECO:0000313" key="4">
    <source>
        <dbReference type="Proteomes" id="UP000184245"/>
    </source>
</evidence>
<evidence type="ECO:0000256" key="1">
    <source>
        <dbReference type="SAM" id="Coils"/>
    </source>
</evidence>
<keyword evidence="2" id="KW-0812">Transmembrane</keyword>
<feature type="transmembrane region" description="Helical" evidence="2">
    <location>
        <begin position="227"/>
        <end position="247"/>
    </location>
</feature>
<feature type="transmembrane region" description="Helical" evidence="2">
    <location>
        <begin position="273"/>
        <end position="299"/>
    </location>
</feature>
<dbReference type="AlphaFoldDB" id="A0A1M5BVZ1"/>
<dbReference type="OrthoDB" id="9815852at2"/>